<dbReference type="EC" id="2.3.2.31" evidence="2"/>
<gene>
    <name evidence="11" type="ORF">TRAPUB_6694</name>
</gene>
<dbReference type="PROSITE" id="PS51873">
    <property type="entry name" value="TRIAD"/>
    <property type="match status" value="1"/>
</dbReference>
<dbReference type="OrthoDB" id="2757722at2759"/>
<dbReference type="InterPro" id="IPR044066">
    <property type="entry name" value="TRIAD_supradom"/>
</dbReference>
<dbReference type="GO" id="GO:0008270">
    <property type="term" value="F:zinc ion binding"/>
    <property type="evidence" value="ECO:0007669"/>
    <property type="project" value="UniProtKB-KW"/>
</dbReference>
<dbReference type="InterPro" id="IPR013083">
    <property type="entry name" value="Znf_RING/FYVE/PHD"/>
</dbReference>
<comment type="caution">
    <text evidence="11">The sequence shown here is derived from an EMBL/GenBank/DDBJ whole genome shotgun (WGS) entry which is preliminary data.</text>
</comment>
<evidence type="ECO:0000256" key="9">
    <source>
        <dbReference type="SAM" id="MobiDB-lite"/>
    </source>
</evidence>
<reference evidence="11 12" key="1">
    <citation type="submission" date="2016-10" db="EMBL/GenBank/DDBJ databases">
        <title>Genome sequence of the basidiomycete white-rot fungus Trametes pubescens.</title>
        <authorList>
            <person name="Makela M.R."/>
            <person name="Granchi Z."/>
            <person name="Peng M."/>
            <person name="De Vries R.P."/>
            <person name="Grigoriev I."/>
            <person name="Riley R."/>
            <person name="Hilden K."/>
        </authorList>
    </citation>
    <scope>NUCLEOTIDE SEQUENCE [LARGE SCALE GENOMIC DNA]</scope>
    <source>
        <strain evidence="11 12">FBCC735</strain>
    </source>
</reference>
<evidence type="ECO:0000256" key="3">
    <source>
        <dbReference type="ARBA" id="ARBA00022679"/>
    </source>
</evidence>
<keyword evidence="3" id="KW-0808">Transferase</keyword>
<evidence type="ECO:0000313" key="11">
    <source>
        <dbReference type="EMBL" id="OJT02838.1"/>
    </source>
</evidence>
<dbReference type="EMBL" id="MNAD01001649">
    <property type="protein sequence ID" value="OJT02838.1"/>
    <property type="molecule type" value="Genomic_DNA"/>
</dbReference>
<feature type="domain" description="RING-type" evidence="10">
    <location>
        <begin position="82"/>
        <end position="281"/>
    </location>
</feature>
<accession>A0A1M2V5H9</accession>
<evidence type="ECO:0000313" key="12">
    <source>
        <dbReference type="Proteomes" id="UP000184267"/>
    </source>
</evidence>
<dbReference type="Gene3D" id="1.20.120.1750">
    <property type="match status" value="1"/>
</dbReference>
<dbReference type="GO" id="GO:0061630">
    <property type="term" value="F:ubiquitin protein ligase activity"/>
    <property type="evidence" value="ECO:0007669"/>
    <property type="project" value="UniProtKB-EC"/>
</dbReference>
<keyword evidence="6" id="KW-0863">Zinc-finger</keyword>
<dbReference type="PANTHER" id="PTHR11685">
    <property type="entry name" value="RBR FAMILY RING FINGER AND IBR DOMAIN-CONTAINING"/>
    <property type="match status" value="1"/>
</dbReference>
<evidence type="ECO:0000256" key="1">
    <source>
        <dbReference type="ARBA" id="ARBA00001798"/>
    </source>
</evidence>
<feature type="region of interest" description="Disordered" evidence="9">
    <location>
        <begin position="394"/>
        <end position="449"/>
    </location>
</feature>
<feature type="compositionally biased region" description="Low complexity" evidence="9">
    <location>
        <begin position="394"/>
        <end position="425"/>
    </location>
</feature>
<dbReference type="Proteomes" id="UP000184267">
    <property type="component" value="Unassembled WGS sequence"/>
</dbReference>
<keyword evidence="5" id="KW-0677">Repeat</keyword>
<dbReference type="InterPro" id="IPR031127">
    <property type="entry name" value="E3_UB_ligase_RBR"/>
</dbReference>
<name>A0A1M2V5H9_TRAPU</name>
<protein>
    <recommendedName>
        <fullName evidence="2">RBR-type E3 ubiquitin transferase</fullName>
        <ecNumber evidence="2">2.3.2.31</ecNumber>
    </recommendedName>
</protein>
<evidence type="ECO:0000256" key="8">
    <source>
        <dbReference type="ARBA" id="ARBA00022833"/>
    </source>
</evidence>
<sequence length="449" mass="50151">MEYDWIHVDEDDFPRDYEDRYQIEAAADGGVDAEGWERYTVVEQRYRALEGGSITSWDSLPEADSVLPPAHRALSAFKSPTVSEECTACQVEILVRNEGIRVPCGHIYHSACLLTLVEVAMRTPSQFPPRCCRRPIPAILFRYLMNPTQLQAFTRLQVERATRRPVYCSNPRCSRFLGERDKTTPVHILTCGDPACHTRTCARCKAAVGRDDTAETHVCAYDAGHRAVLQLGTRHGWVRCPGCEQLVERNGGCPHMTCHCGTEFCYSCGKRYSGCVCGQRRTLYPVYAIPDPVFPTDLVPIPEPIRPRRRRPLPEPYLDYDETALEDYEEALPARTPLVAWAGDERDVEVYPLYYADGMHPWQMRLETLPPAIEEEPSRFDWLSGISVSLPPSIAGSPSGSSEGHPSAYEEVTAPASTASSDATAGDSFMGRRGEFAQQARVGSLRRAS</sequence>
<evidence type="ECO:0000256" key="2">
    <source>
        <dbReference type="ARBA" id="ARBA00012251"/>
    </source>
</evidence>
<dbReference type="CDD" id="cd22584">
    <property type="entry name" value="Rcat_RBR_unk"/>
    <property type="match status" value="1"/>
</dbReference>
<evidence type="ECO:0000256" key="5">
    <source>
        <dbReference type="ARBA" id="ARBA00022737"/>
    </source>
</evidence>
<keyword evidence="12" id="KW-1185">Reference proteome</keyword>
<comment type="catalytic activity">
    <reaction evidence="1">
        <text>[E2 ubiquitin-conjugating enzyme]-S-ubiquitinyl-L-cysteine + [acceptor protein]-L-lysine = [E2 ubiquitin-conjugating enzyme]-L-cysteine + [acceptor protein]-N(6)-ubiquitinyl-L-lysine.</text>
        <dbReference type="EC" id="2.3.2.31"/>
    </reaction>
</comment>
<dbReference type="SUPFAM" id="SSF57850">
    <property type="entry name" value="RING/U-box"/>
    <property type="match status" value="2"/>
</dbReference>
<evidence type="ECO:0000259" key="10">
    <source>
        <dbReference type="PROSITE" id="PS51873"/>
    </source>
</evidence>
<dbReference type="AlphaFoldDB" id="A0A1M2V5H9"/>
<organism evidence="11 12">
    <name type="scientific">Trametes pubescens</name>
    <name type="common">White-rot fungus</name>
    <dbReference type="NCBI Taxonomy" id="154538"/>
    <lineage>
        <taxon>Eukaryota</taxon>
        <taxon>Fungi</taxon>
        <taxon>Dikarya</taxon>
        <taxon>Basidiomycota</taxon>
        <taxon>Agaricomycotina</taxon>
        <taxon>Agaricomycetes</taxon>
        <taxon>Polyporales</taxon>
        <taxon>Polyporaceae</taxon>
        <taxon>Trametes</taxon>
    </lineage>
</organism>
<dbReference type="Pfam" id="PF01485">
    <property type="entry name" value="IBR"/>
    <property type="match status" value="2"/>
</dbReference>
<dbReference type="GO" id="GO:0016567">
    <property type="term" value="P:protein ubiquitination"/>
    <property type="evidence" value="ECO:0007669"/>
    <property type="project" value="InterPro"/>
</dbReference>
<dbReference type="InterPro" id="IPR002867">
    <property type="entry name" value="IBR_dom"/>
</dbReference>
<dbReference type="Gene3D" id="3.30.40.10">
    <property type="entry name" value="Zinc/RING finger domain, C3HC4 (zinc finger)"/>
    <property type="match status" value="1"/>
</dbReference>
<proteinExistence type="predicted"/>
<evidence type="ECO:0000256" key="7">
    <source>
        <dbReference type="ARBA" id="ARBA00022786"/>
    </source>
</evidence>
<keyword evidence="8" id="KW-0862">Zinc</keyword>
<keyword evidence="4" id="KW-0479">Metal-binding</keyword>
<keyword evidence="7" id="KW-0833">Ubl conjugation pathway</keyword>
<evidence type="ECO:0000256" key="6">
    <source>
        <dbReference type="ARBA" id="ARBA00022771"/>
    </source>
</evidence>
<evidence type="ECO:0000256" key="4">
    <source>
        <dbReference type="ARBA" id="ARBA00022723"/>
    </source>
</evidence>
<dbReference type="STRING" id="154538.A0A1M2V5H9"/>